<accession>A0ABQ6VF11</accession>
<dbReference type="InterPro" id="IPR021456">
    <property type="entry name" value="DUF3107"/>
</dbReference>
<protein>
    <submittedName>
        <fullName evidence="1">DUF3107 domain-containing protein</fullName>
    </submittedName>
</protein>
<organism evidence="1 2">
    <name type="scientific">Corynebacterium zhongnanshanii</name>
    <dbReference type="NCBI Taxonomy" id="2768834"/>
    <lineage>
        <taxon>Bacteria</taxon>
        <taxon>Bacillati</taxon>
        <taxon>Actinomycetota</taxon>
        <taxon>Actinomycetes</taxon>
        <taxon>Mycobacteriales</taxon>
        <taxon>Corynebacteriaceae</taxon>
        <taxon>Corynebacterium</taxon>
    </lineage>
</organism>
<dbReference type="Pfam" id="PF11305">
    <property type="entry name" value="DUF3107"/>
    <property type="match status" value="1"/>
</dbReference>
<dbReference type="Proteomes" id="UP000436181">
    <property type="component" value="Unassembled WGS sequence"/>
</dbReference>
<name>A0ABQ6VF11_9CORY</name>
<reference evidence="1 2" key="1">
    <citation type="submission" date="2019-10" db="EMBL/GenBank/DDBJ databases">
        <title>Corynebacterium sp novel species isolated from the respiratory tract of Marmot.</title>
        <authorList>
            <person name="Zhang G."/>
        </authorList>
    </citation>
    <scope>NUCLEOTIDE SEQUENCE [LARGE SCALE GENOMIC DNA]</scope>
    <source>
        <strain evidence="1 2">336</strain>
    </source>
</reference>
<evidence type="ECO:0000313" key="1">
    <source>
        <dbReference type="EMBL" id="KAB3522994.1"/>
    </source>
</evidence>
<comment type="caution">
    <text evidence="1">The sequence shown here is derived from an EMBL/GenBank/DDBJ whole genome shotgun (WGS) entry which is preliminary data.</text>
</comment>
<keyword evidence="2" id="KW-1185">Reference proteome</keyword>
<dbReference type="RefSeq" id="WP_151842021.1">
    <property type="nucleotide sequence ID" value="NZ_CP061033.1"/>
</dbReference>
<dbReference type="EMBL" id="WBZJ01000001">
    <property type="protein sequence ID" value="KAB3522994.1"/>
    <property type="molecule type" value="Genomic_DNA"/>
</dbReference>
<gene>
    <name evidence="1" type="ORF">F8377_02185</name>
</gene>
<evidence type="ECO:0000313" key="2">
    <source>
        <dbReference type="Proteomes" id="UP000436181"/>
    </source>
</evidence>
<proteinExistence type="predicted"/>
<sequence>MQIKIGFVHNARELVLESEESQDAVVERVETFLASTQDNATLSLSSSKGAKVVLVRDKIAYVEVGTETKNSVGFL</sequence>